<evidence type="ECO:0000313" key="8">
    <source>
        <dbReference type="Proteomes" id="UP001163046"/>
    </source>
</evidence>
<dbReference type="GO" id="GO:0005794">
    <property type="term" value="C:Golgi apparatus"/>
    <property type="evidence" value="ECO:0007669"/>
    <property type="project" value="UniProtKB-SubCell"/>
</dbReference>
<evidence type="ECO:0000259" key="6">
    <source>
        <dbReference type="Pfam" id="PF12325"/>
    </source>
</evidence>
<organism evidence="7 8">
    <name type="scientific">Desmophyllum pertusum</name>
    <dbReference type="NCBI Taxonomy" id="174260"/>
    <lineage>
        <taxon>Eukaryota</taxon>
        <taxon>Metazoa</taxon>
        <taxon>Cnidaria</taxon>
        <taxon>Anthozoa</taxon>
        <taxon>Hexacorallia</taxon>
        <taxon>Scleractinia</taxon>
        <taxon>Caryophylliina</taxon>
        <taxon>Caryophylliidae</taxon>
        <taxon>Desmophyllum</taxon>
    </lineage>
</organism>
<sequence length="1226" mass="136869">MSWFDASGLSSFAKTALSQAQNLQKSIDRVLDIEDETGGTASKSSASSKPKSTSSSSSNAKESLTTRKSSSSSSATTTSKSSQKTSSDLNNSKESDSEGNSFWSSFLGDSFSSTTTNTESKTPSRRTSGRKLGSRSNSTTTVNEGNVGGGDDKNELESVNTSSNSSGRTLKQHTKRNINQTNTAKSDGNLQASHALLSHQEGAANGSKDLSNQDENVTDFVNSQVVEDTSPEKAEFNTQELIVAPGESEKKLKSERLKLSSTGKTRKGNREVFTPGNDVSKDQNDASLQDVSPVKNSEVSKEIKSNASHEEPASPSQSHNTETDVYSTPKWKPAESHETNENANTTQNTDIISSQDVGEGLSNVVSKSVNSDLNGSSLVDSTDNVVFTDKTGQEIQTGSEQNKFLDVEPLASSTPNHHVKERSASLDKVKKLELTPSQPVDEYTEVLNQKENALVYAVQESESPITDAKEDKTVSKDVAEMFKEATSFIEEKESTGSRKQEIEACTDSEVDKLPLQQSDTSNETAATIPEETAEETTEEKGNNLMENDANSTHSSEDLRRKIEELQNEVANFKHVIEVRENKLVEVSKENVDLQETSAILRSQLKQAETALKAEDEEIEEVRQEFTVRVATTEKKLQAAARERDQLRVLLKKQSNLWVQGSLKIFIMHACLLICLICRNDRQSEEYTTLLKEKDDQIAQLLDEGEKLSKQQLQSNNIVKKLRNKEKENDALIKKNSKSLEDMTSENTRLAEILQVKEETERKQADGITQLNAYVEKQEVQMSKLKSELDDSAEKIRSMQAALDNAYKQLADLHKENASKDSAVQEAALSAEMTAKEGLRIAMEKKQRQFKNENEALEFQISDLQTALRRGEQQASRREDNLRQEISDVQQRLQEAEARNQELTESVTYASRPLLRQIENLQSSYGNHTQTWERVERNLTERLSEAQIQLVEAQEKERVATEHALELNSRVTAVESQLATYRQDKSRLEATLEVERTRLETAEEARSREAARIETLDIKYRKMMEDNNVEKALLEQQLAVERGKMETEKKKFQHAMDEKERILLRQSSLSGAPPSPSAREEFSQDVFPEASPHRTLARQSSSNSVIDGMSRGLMGAGTAMIERLQAQVKQKDGEIGLLQEEITSLQKTRDAVTEELTSLTTKLESVEEDSRLLADLQTRHKELEQRHNAVLQMYGEKAEQAEELRMDLEDVKSMYKSQIQELLGASR</sequence>
<feature type="coiled-coil region" evidence="4">
    <location>
        <begin position="767"/>
        <end position="905"/>
    </location>
</feature>
<dbReference type="GO" id="GO:0005783">
    <property type="term" value="C:endoplasmic reticulum"/>
    <property type="evidence" value="ECO:0007669"/>
    <property type="project" value="TreeGrafter"/>
</dbReference>
<dbReference type="Pfam" id="PF12325">
    <property type="entry name" value="TMF_TATA_bd"/>
    <property type="match status" value="1"/>
</dbReference>
<feature type="region of interest" description="Disordered" evidence="5">
    <location>
        <begin position="34"/>
        <end position="215"/>
    </location>
</feature>
<evidence type="ECO:0000256" key="4">
    <source>
        <dbReference type="SAM" id="Coils"/>
    </source>
</evidence>
<dbReference type="InterPro" id="IPR052602">
    <property type="entry name" value="Growth_transcription_reg"/>
</dbReference>
<feature type="domain" description="TATA element modulatory factor 1 TATA binding" evidence="6">
    <location>
        <begin position="1113"/>
        <end position="1221"/>
    </location>
</feature>
<feature type="region of interest" description="Disordered" evidence="5">
    <location>
        <begin position="228"/>
        <end position="349"/>
    </location>
</feature>
<evidence type="ECO:0000313" key="7">
    <source>
        <dbReference type="EMBL" id="KAJ7390175.1"/>
    </source>
</evidence>
<feature type="compositionally biased region" description="Low complexity" evidence="5">
    <location>
        <begin position="136"/>
        <end position="145"/>
    </location>
</feature>
<gene>
    <name evidence="7" type="primary">TMF1</name>
    <name evidence="7" type="ORF">OS493_026682</name>
</gene>
<feature type="compositionally biased region" description="Low complexity" evidence="5">
    <location>
        <begin position="40"/>
        <end position="87"/>
    </location>
</feature>
<dbReference type="Pfam" id="PF12329">
    <property type="entry name" value="TMF_DNA_bd"/>
    <property type="match status" value="1"/>
</dbReference>
<dbReference type="PANTHER" id="PTHR46515">
    <property type="entry name" value="TATA ELEMENT MODULATORY FACTOR TMF1"/>
    <property type="match status" value="1"/>
</dbReference>
<dbReference type="OrthoDB" id="74178at2759"/>
<proteinExistence type="predicted"/>
<feature type="compositionally biased region" description="Basic and acidic residues" evidence="5">
    <location>
        <begin position="247"/>
        <end position="258"/>
    </location>
</feature>
<dbReference type="InterPro" id="IPR022091">
    <property type="entry name" value="TMF_TATA-bd"/>
</dbReference>
<comment type="caution">
    <text evidence="7">The sequence shown here is derived from an EMBL/GenBank/DDBJ whole genome shotgun (WGS) entry which is preliminary data.</text>
</comment>
<feature type="coiled-coil region" evidence="4">
    <location>
        <begin position="1120"/>
        <end position="1220"/>
    </location>
</feature>
<evidence type="ECO:0000256" key="5">
    <source>
        <dbReference type="SAM" id="MobiDB-lite"/>
    </source>
</evidence>
<keyword evidence="8" id="KW-1185">Reference proteome</keyword>
<protein>
    <submittedName>
        <fullName evidence="7">TATA element modulatory factor 1</fullName>
    </submittedName>
</protein>
<feature type="compositionally biased region" description="Basic and acidic residues" evidence="5">
    <location>
        <begin position="298"/>
        <end position="312"/>
    </location>
</feature>
<feature type="compositionally biased region" description="Polar residues" evidence="5">
    <location>
        <begin position="314"/>
        <end position="326"/>
    </location>
</feature>
<dbReference type="Proteomes" id="UP001163046">
    <property type="component" value="Unassembled WGS sequence"/>
</dbReference>
<dbReference type="InterPro" id="IPR022092">
    <property type="entry name" value="TMF_DNA-bd"/>
</dbReference>
<dbReference type="AlphaFoldDB" id="A0A9W9ZZB4"/>
<feature type="region of interest" description="Disordered" evidence="5">
    <location>
        <begin position="515"/>
        <end position="555"/>
    </location>
</feature>
<feature type="compositionally biased region" description="Basic residues" evidence="5">
    <location>
        <begin position="123"/>
        <end position="133"/>
    </location>
</feature>
<evidence type="ECO:0000256" key="2">
    <source>
        <dbReference type="ARBA" id="ARBA00023034"/>
    </source>
</evidence>
<feature type="coiled-coil region" evidence="4">
    <location>
        <begin position="935"/>
        <end position="1004"/>
    </location>
</feature>
<keyword evidence="2" id="KW-0333">Golgi apparatus</keyword>
<feature type="compositionally biased region" description="Polar residues" evidence="5">
    <location>
        <begin position="285"/>
        <end position="297"/>
    </location>
</feature>
<dbReference type="EMBL" id="MU825419">
    <property type="protein sequence ID" value="KAJ7390175.1"/>
    <property type="molecule type" value="Genomic_DNA"/>
</dbReference>
<feature type="coiled-coil region" evidence="4">
    <location>
        <begin position="683"/>
        <end position="741"/>
    </location>
</feature>
<reference evidence="7" key="1">
    <citation type="submission" date="2023-01" db="EMBL/GenBank/DDBJ databases">
        <title>Genome assembly of the deep-sea coral Lophelia pertusa.</title>
        <authorList>
            <person name="Herrera S."/>
            <person name="Cordes E."/>
        </authorList>
    </citation>
    <scope>NUCLEOTIDE SEQUENCE</scope>
    <source>
        <strain evidence="7">USNM1676648</strain>
        <tissue evidence="7">Polyp</tissue>
    </source>
</reference>
<feature type="compositionally biased region" description="Polar residues" evidence="5">
    <location>
        <begin position="110"/>
        <end position="121"/>
    </location>
</feature>
<accession>A0A9W9ZZB4</accession>
<evidence type="ECO:0000256" key="3">
    <source>
        <dbReference type="ARBA" id="ARBA00023054"/>
    </source>
</evidence>
<evidence type="ECO:0000256" key="1">
    <source>
        <dbReference type="ARBA" id="ARBA00004555"/>
    </source>
</evidence>
<name>A0A9W9ZZB4_9CNID</name>
<feature type="compositionally biased region" description="Polar residues" evidence="5">
    <location>
        <begin position="157"/>
        <end position="169"/>
    </location>
</feature>
<feature type="coiled-coil region" evidence="4">
    <location>
        <begin position="555"/>
        <end position="656"/>
    </location>
</feature>
<feature type="compositionally biased region" description="Polar residues" evidence="5">
    <location>
        <begin position="544"/>
        <end position="553"/>
    </location>
</feature>
<dbReference type="PANTHER" id="PTHR46515:SF1">
    <property type="entry name" value="TATA ELEMENT MODULATORY FACTOR"/>
    <property type="match status" value="1"/>
</dbReference>
<comment type="subcellular location">
    <subcellularLocation>
        <location evidence="1">Golgi apparatus</location>
    </subcellularLocation>
</comment>
<feature type="compositionally biased region" description="Polar residues" evidence="5">
    <location>
        <begin position="177"/>
        <end position="192"/>
    </location>
</feature>
<keyword evidence="3 4" id="KW-0175">Coiled coil</keyword>